<dbReference type="SMART" id="SM00823">
    <property type="entry name" value="PKS_PP"/>
    <property type="match status" value="1"/>
</dbReference>
<comment type="caution">
    <text evidence="5">The sequence shown here is derived from an EMBL/GenBank/DDBJ whole genome shotgun (WGS) entry which is preliminary data.</text>
</comment>
<dbReference type="InterPro" id="IPR009081">
    <property type="entry name" value="PP-bd_ACP"/>
</dbReference>
<dbReference type="GO" id="GO:0044550">
    <property type="term" value="P:secondary metabolite biosynthetic process"/>
    <property type="evidence" value="ECO:0007669"/>
    <property type="project" value="TreeGrafter"/>
</dbReference>
<organism evidence="5 6">
    <name type="scientific">Streptomyces caniscabiei</name>
    <dbReference type="NCBI Taxonomy" id="2746961"/>
    <lineage>
        <taxon>Bacteria</taxon>
        <taxon>Bacillati</taxon>
        <taxon>Actinomycetota</taxon>
        <taxon>Actinomycetes</taxon>
        <taxon>Kitasatosporales</taxon>
        <taxon>Streptomycetaceae</taxon>
        <taxon>Streptomyces</taxon>
    </lineage>
</organism>
<dbReference type="Gene3D" id="3.40.50.1820">
    <property type="entry name" value="alpha/beta hydrolase"/>
    <property type="match status" value="1"/>
</dbReference>
<name>A0A927L4H0_9ACTN</name>
<dbReference type="Gene3D" id="3.40.50.12780">
    <property type="entry name" value="N-terminal domain of ligase-like"/>
    <property type="match status" value="1"/>
</dbReference>
<dbReference type="PANTHER" id="PTHR45527">
    <property type="entry name" value="NONRIBOSOMAL PEPTIDE SYNTHETASE"/>
    <property type="match status" value="1"/>
</dbReference>
<dbReference type="InterPro" id="IPR036736">
    <property type="entry name" value="ACP-like_sf"/>
</dbReference>
<dbReference type="Pfam" id="PF00975">
    <property type="entry name" value="Thioesterase"/>
    <property type="match status" value="1"/>
</dbReference>
<dbReference type="Proteomes" id="UP000661025">
    <property type="component" value="Unassembled WGS sequence"/>
</dbReference>
<dbReference type="GO" id="GO:0005737">
    <property type="term" value="C:cytoplasm"/>
    <property type="evidence" value="ECO:0007669"/>
    <property type="project" value="TreeGrafter"/>
</dbReference>
<keyword evidence="3" id="KW-0597">Phosphoprotein</keyword>
<dbReference type="InterPro" id="IPR029058">
    <property type="entry name" value="AB_hydrolase_fold"/>
</dbReference>
<dbReference type="PROSITE" id="PS50075">
    <property type="entry name" value="CARRIER"/>
    <property type="match status" value="1"/>
</dbReference>
<evidence type="ECO:0000313" key="5">
    <source>
        <dbReference type="EMBL" id="MBD9725900.1"/>
    </source>
</evidence>
<dbReference type="InterPro" id="IPR010071">
    <property type="entry name" value="AA_adenyl_dom"/>
</dbReference>
<dbReference type="InterPro" id="IPR020806">
    <property type="entry name" value="PKS_PP-bd"/>
</dbReference>
<gene>
    <name evidence="5" type="ORF">IHE70_22285</name>
</gene>
<dbReference type="GO" id="GO:0043041">
    <property type="term" value="P:amino acid activation for nonribosomal peptide biosynthetic process"/>
    <property type="evidence" value="ECO:0007669"/>
    <property type="project" value="TreeGrafter"/>
</dbReference>
<dbReference type="SUPFAM" id="SSF52777">
    <property type="entry name" value="CoA-dependent acyltransferases"/>
    <property type="match status" value="1"/>
</dbReference>
<dbReference type="SUPFAM" id="SSF53474">
    <property type="entry name" value="alpha/beta-Hydrolases"/>
    <property type="match status" value="1"/>
</dbReference>
<dbReference type="SUPFAM" id="SSF56801">
    <property type="entry name" value="Acetyl-CoA synthetase-like"/>
    <property type="match status" value="1"/>
</dbReference>
<sequence length="1083" mass="115410">MTAAGIESAYVLKPSTFVPFIAPVGAWDEYATPETLTVPLLGTVVQRLHEMAGELSVSEAAILLAAWRSLYARYTQNRDDQVLVVADDPVSMRLPLSPSAPFTDVVKASDTELRAATETRSRTGTVGAAAADADLDRGPVLSFRFRHGPADSSAGQDALSSVDVPGVLHMHCDRETERLRLTLAGTHGRVTKSDLVLIAEAFEQLLTDALAEPDRAVGVLRLCPPRAAAAPRHGRYESVLHRFLEHAECHPGRPAVRCGDEVLSYEELRDRAAAVAALLDKRGVRAGDNVAVLAMASQDTLAAMLGTWMAGAAFVPFDAAWPAERIASVLRQAAPPLALVPGAAMVADLAVPTASVPAAVGTGRPEGPAPNSADAEGTAYTIFTSGTSGTPRGVVIGHAQLAHYASAVLNELRLPEGAEFAAVSTLASDLSYTAIFPTLAAGGCVRLLDLDDATSPRALAERLRAHPVAAMKLVPSHLRALLDEASDPAELLPQEALVLGGELLPRSLRDRLRELAPQLRVYNHYGPTETTIGASCLTLDAAPDERCASLPVGTGLGENVLTVVDDENNPLPPWCPGEVLITGPGVGIGYLSELCAGRSGFAERGTSGSYRTGDLGRLVPGVGVEIIGRLDDQVKLHGYRVQLREIESLLNQQSGVSTSAVIARADDSGLVSHLDAYLVGAGHPSGGTLSLPDVQAALGRRLPAAMMPTGWQILERLPLTPTGKVDREALSPVETRQTRVGRPRDSVEQRLLALWASVLETDALAPEDDFFESGGHSLRAIKLISLVNNAFGCTLPMSSIFSARTVAAMASLIRTSERHDSNLVPLRGARGGKPVFCLHAGGGNTLSYWELARLLPDGVQVIGVESWGLHGREPQENYTEMVEEYAAAIAAESQEPPVLIGWCFGGAMAFETAQALRRAGTEVDRLILIDSSVPGTDGEESDDAAQEPTLISRFAWHYELGLPEETVDALTYEDLLSTMQNKGHLPPDAGEDELRTLLAVYTSNMTASERHFEKEPEFRTPDFPVTLVRAEPSGEPLDRDRTWGWSNVVGQDLDFASADADHHSIMREPAVSELAGHIGQVLK</sequence>
<dbReference type="PANTHER" id="PTHR45527:SF1">
    <property type="entry name" value="FATTY ACID SYNTHASE"/>
    <property type="match status" value="1"/>
</dbReference>
<dbReference type="InterPro" id="IPR042099">
    <property type="entry name" value="ANL_N_sf"/>
</dbReference>
<evidence type="ECO:0000313" key="6">
    <source>
        <dbReference type="Proteomes" id="UP000661025"/>
    </source>
</evidence>
<proteinExistence type="predicted"/>
<evidence type="ECO:0000256" key="3">
    <source>
        <dbReference type="ARBA" id="ARBA00022553"/>
    </source>
</evidence>
<dbReference type="SMART" id="SM00824">
    <property type="entry name" value="PKS_TE"/>
    <property type="match status" value="1"/>
</dbReference>
<dbReference type="Pfam" id="PF00550">
    <property type="entry name" value="PP-binding"/>
    <property type="match status" value="1"/>
</dbReference>
<dbReference type="EMBL" id="JACYXT010000009">
    <property type="protein sequence ID" value="MBD9725900.1"/>
    <property type="molecule type" value="Genomic_DNA"/>
</dbReference>
<dbReference type="Gene3D" id="3.30.559.30">
    <property type="entry name" value="Nonribosomal peptide synthetase, condensation domain"/>
    <property type="match status" value="1"/>
</dbReference>
<dbReference type="InterPro" id="IPR045851">
    <property type="entry name" value="AMP-bd_C_sf"/>
</dbReference>
<dbReference type="AlphaFoldDB" id="A0A927L4H0"/>
<dbReference type="RefSeq" id="WP_192362572.1">
    <property type="nucleotide sequence ID" value="NZ_CP119182.1"/>
</dbReference>
<comment type="cofactor">
    <cofactor evidence="1">
        <name>pantetheine 4'-phosphate</name>
        <dbReference type="ChEBI" id="CHEBI:47942"/>
    </cofactor>
</comment>
<dbReference type="GO" id="GO:0017000">
    <property type="term" value="P:antibiotic biosynthetic process"/>
    <property type="evidence" value="ECO:0007669"/>
    <property type="project" value="UniProtKB-ARBA"/>
</dbReference>
<dbReference type="PROSITE" id="PS00012">
    <property type="entry name" value="PHOSPHOPANTETHEINE"/>
    <property type="match status" value="1"/>
</dbReference>
<dbReference type="InterPro" id="IPR001031">
    <property type="entry name" value="Thioesterase"/>
</dbReference>
<dbReference type="InterPro" id="IPR000873">
    <property type="entry name" value="AMP-dep_synth/lig_dom"/>
</dbReference>
<dbReference type="InterPro" id="IPR006162">
    <property type="entry name" value="Ppantetheine_attach_site"/>
</dbReference>
<dbReference type="CDD" id="cd05930">
    <property type="entry name" value="A_NRPS"/>
    <property type="match status" value="1"/>
</dbReference>
<dbReference type="NCBIfam" id="TIGR01733">
    <property type="entry name" value="AA-adenyl-dom"/>
    <property type="match status" value="1"/>
</dbReference>
<keyword evidence="2" id="KW-0596">Phosphopantetheine</keyword>
<evidence type="ECO:0000256" key="2">
    <source>
        <dbReference type="ARBA" id="ARBA00022450"/>
    </source>
</evidence>
<dbReference type="Pfam" id="PF00501">
    <property type="entry name" value="AMP-binding"/>
    <property type="match status" value="1"/>
</dbReference>
<dbReference type="Gene3D" id="1.10.1200.10">
    <property type="entry name" value="ACP-like"/>
    <property type="match status" value="1"/>
</dbReference>
<dbReference type="Gene3D" id="3.30.300.30">
    <property type="match status" value="1"/>
</dbReference>
<dbReference type="SUPFAM" id="SSF47336">
    <property type="entry name" value="ACP-like"/>
    <property type="match status" value="1"/>
</dbReference>
<dbReference type="InterPro" id="IPR020802">
    <property type="entry name" value="TesA-like"/>
</dbReference>
<evidence type="ECO:0000256" key="1">
    <source>
        <dbReference type="ARBA" id="ARBA00001957"/>
    </source>
</evidence>
<reference evidence="5" key="1">
    <citation type="submission" date="2020-09" db="EMBL/GenBank/DDBJ databases">
        <title>Streptomyces canutascabiei sp. nov., which causes potato common scab and is distributed across the world.</title>
        <authorList>
            <person name="Nguyen H.P."/>
            <person name="Weisberg A.J."/>
            <person name="Chang J.H."/>
            <person name="Clarke C.R."/>
        </authorList>
    </citation>
    <scope>NUCLEOTIDE SEQUENCE</scope>
    <source>
        <strain evidence="5">ID-01-6.2a</strain>
    </source>
</reference>
<feature type="domain" description="Carrier" evidence="4">
    <location>
        <begin position="742"/>
        <end position="817"/>
    </location>
</feature>
<protein>
    <submittedName>
        <fullName evidence="5">Amino acid adenylation domain-containing protein</fullName>
    </submittedName>
</protein>
<dbReference type="GO" id="GO:0031177">
    <property type="term" value="F:phosphopantetheine binding"/>
    <property type="evidence" value="ECO:0007669"/>
    <property type="project" value="InterPro"/>
</dbReference>
<accession>A0A927L4H0</accession>
<evidence type="ECO:0000259" key="4">
    <source>
        <dbReference type="PROSITE" id="PS50075"/>
    </source>
</evidence>
<dbReference type="GeneID" id="79931833"/>